<comment type="caution">
    <text evidence="2">The sequence shown here is derived from an EMBL/GenBank/DDBJ whole genome shotgun (WGS) entry which is preliminary data.</text>
</comment>
<dbReference type="AlphaFoldDB" id="A0AAN8XN68"/>
<proteinExistence type="predicted"/>
<feature type="region of interest" description="Disordered" evidence="1">
    <location>
        <begin position="1"/>
        <end position="80"/>
    </location>
</feature>
<organism evidence="2 3">
    <name type="scientific">Polyplax serrata</name>
    <name type="common">Common mouse louse</name>
    <dbReference type="NCBI Taxonomy" id="468196"/>
    <lineage>
        <taxon>Eukaryota</taxon>
        <taxon>Metazoa</taxon>
        <taxon>Ecdysozoa</taxon>
        <taxon>Arthropoda</taxon>
        <taxon>Hexapoda</taxon>
        <taxon>Insecta</taxon>
        <taxon>Pterygota</taxon>
        <taxon>Neoptera</taxon>
        <taxon>Paraneoptera</taxon>
        <taxon>Psocodea</taxon>
        <taxon>Troctomorpha</taxon>
        <taxon>Phthiraptera</taxon>
        <taxon>Anoplura</taxon>
        <taxon>Polyplacidae</taxon>
        <taxon>Polyplax</taxon>
    </lineage>
</organism>
<feature type="compositionally biased region" description="Acidic residues" evidence="1">
    <location>
        <begin position="41"/>
        <end position="50"/>
    </location>
</feature>
<dbReference type="Proteomes" id="UP001372834">
    <property type="component" value="Unassembled WGS sequence"/>
</dbReference>
<gene>
    <name evidence="2" type="ORF">RUM43_000480</name>
</gene>
<accession>A0AAN8XN68</accession>
<dbReference type="EMBL" id="JAWJWE010000001">
    <property type="protein sequence ID" value="KAK6644213.1"/>
    <property type="molecule type" value="Genomic_DNA"/>
</dbReference>
<protein>
    <submittedName>
        <fullName evidence="2">Uncharacterized protein</fullName>
    </submittedName>
</protein>
<name>A0AAN8XN68_POLSC</name>
<evidence type="ECO:0000256" key="1">
    <source>
        <dbReference type="SAM" id="MobiDB-lite"/>
    </source>
</evidence>
<sequence length="130" mass="14732">MYNELGGNKTLDKVSENQTMRDEERDVCAAGREPQDQLQGEVEEEEEEEENSHLNSCGGAEVPGEEKNKRGTHLISSSSLVDTVRCSMAVEEERKKGRKRKMMMRTHRTFKATKLNDYGDDLLSPPKDIS</sequence>
<reference evidence="2 3" key="1">
    <citation type="submission" date="2023-10" db="EMBL/GenBank/DDBJ databases">
        <title>Genomes of two closely related lineages of the louse Polyplax serrata with different host specificities.</title>
        <authorList>
            <person name="Martinu J."/>
            <person name="Tarabai H."/>
            <person name="Stefka J."/>
            <person name="Hypsa V."/>
        </authorList>
    </citation>
    <scope>NUCLEOTIDE SEQUENCE [LARGE SCALE GENOMIC DNA]</scope>
    <source>
        <strain evidence="2">HR10_N</strain>
    </source>
</reference>
<evidence type="ECO:0000313" key="3">
    <source>
        <dbReference type="Proteomes" id="UP001372834"/>
    </source>
</evidence>
<feature type="compositionally biased region" description="Basic and acidic residues" evidence="1">
    <location>
        <begin position="10"/>
        <end position="27"/>
    </location>
</feature>
<evidence type="ECO:0000313" key="2">
    <source>
        <dbReference type="EMBL" id="KAK6644213.1"/>
    </source>
</evidence>